<comment type="pathway">
    <text evidence="1">Secondary metabolite biosynthesis.</text>
</comment>
<dbReference type="PANTHER" id="PTHR47469">
    <property type="entry name" value="MONOOXYGENASE-LIKE"/>
    <property type="match status" value="1"/>
</dbReference>
<evidence type="ECO:0000256" key="1">
    <source>
        <dbReference type="ARBA" id="ARBA00005179"/>
    </source>
</evidence>
<dbReference type="InParanoid" id="W3WLX7"/>
<dbReference type="Gene3D" id="3.50.50.60">
    <property type="entry name" value="FAD/NAD(P)-binding domain"/>
    <property type="match status" value="1"/>
</dbReference>
<gene>
    <name evidence="7" type="ORF">PFICI_13414</name>
</gene>
<evidence type="ECO:0000256" key="2">
    <source>
        <dbReference type="ARBA" id="ARBA00022630"/>
    </source>
</evidence>
<dbReference type="OrthoDB" id="16820at2759"/>
<feature type="domain" description="2,6-dihydroxypyridine 3-monooxygenase substrate binding" evidence="6">
    <location>
        <begin position="200"/>
        <end position="328"/>
    </location>
</feature>
<evidence type="ECO:0000313" key="8">
    <source>
        <dbReference type="Proteomes" id="UP000030651"/>
    </source>
</evidence>
<keyword evidence="3" id="KW-0274">FAD</keyword>
<evidence type="ECO:0000256" key="4">
    <source>
        <dbReference type="ARBA" id="ARBA00023002"/>
    </source>
</evidence>
<dbReference type="InterPro" id="IPR036188">
    <property type="entry name" value="FAD/NAD-bd_sf"/>
</dbReference>
<evidence type="ECO:0000313" key="7">
    <source>
        <dbReference type="EMBL" id="ETS74930.1"/>
    </source>
</evidence>
<evidence type="ECO:0008006" key="9">
    <source>
        <dbReference type="Google" id="ProtNLM"/>
    </source>
</evidence>
<dbReference type="PRINTS" id="PR00420">
    <property type="entry name" value="RNGMNOXGNASE"/>
</dbReference>
<keyword evidence="4" id="KW-0560">Oxidoreductase</keyword>
<dbReference type="EMBL" id="KI912119">
    <property type="protein sequence ID" value="ETS74930.1"/>
    <property type="molecule type" value="Genomic_DNA"/>
</dbReference>
<evidence type="ECO:0000259" key="5">
    <source>
        <dbReference type="Pfam" id="PF01494"/>
    </source>
</evidence>
<dbReference type="AlphaFoldDB" id="W3WLX7"/>
<proteinExistence type="predicted"/>
<dbReference type="OMA" id="FLWYTNE"/>
<dbReference type="InterPro" id="IPR054707">
    <property type="entry name" value="DhpH_subs-bd"/>
</dbReference>
<protein>
    <recommendedName>
        <fullName evidence="9">FAD-binding domain-containing protein</fullName>
    </recommendedName>
</protein>
<dbReference type="SUPFAM" id="SSF51905">
    <property type="entry name" value="FAD/NAD(P)-binding domain"/>
    <property type="match status" value="1"/>
</dbReference>
<dbReference type="InterPro" id="IPR053212">
    <property type="entry name" value="DHP_3-monooxygenase"/>
</dbReference>
<dbReference type="STRING" id="1229662.W3WLX7"/>
<dbReference type="RefSeq" id="XP_007840186.1">
    <property type="nucleotide sequence ID" value="XM_007841995.1"/>
</dbReference>
<dbReference type="Pfam" id="PF22607">
    <property type="entry name" value="FAD_binding-like"/>
    <property type="match status" value="1"/>
</dbReference>
<evidence type="ECO:0000259" key="6">
    <source>
        <dbReference type="Pfam" id="PF22607"/>
    </source>
</evidence>
<dbReference type="InterPro" id="IPR002938">
    <property type="entry name" value="FAD-bd"/>
</dbReference>
<name>W3WLX7_PESFW</name>
<dbReference type="PANTHER" id="PTHR47469:SF2">
    <property type="entry name" value="OS06G0597600 PROTEIN"/>
    <property type="match status" value="1"/>
</dbReference>
<dbReference type="KEGG" id="pfy:PFICI_13414"/>
<dbReference type="Gene3D" id="3.30.9.60">
    <property type="match status" value="1"/>
</dbReference>
<dbReference type="Pfam" id="PF01494">
    <property type="entry name" value="FAD_binding_3"/>
    <property type="match status" value="1"/>
</dbReference>
<sequence length="435" mass="48981">MACKPDNIFEKSAMKVVIVGGSISGLMSGIALKHGGHDVTIIEQDNDQRQSHMAGVVLGPDTVEYLARHDRQNSPFCSPSYKIQSLLTEDGSTKSLATVTREVTAWDALYYRLRSCFDGYISSYYPSHPTPLTTDGSAKLLSRHEVFDFSRSTSGQQMILEVRDLDGHKTFEIEADMVIGADGPNSFIRRRYLPKVQRQYVGYVIWRGTVPEGEVSPALLESFKDSLTICASQRQYCMAYIIPGKDGSLEPGQRLLNLAWYTNQSVEDLNRIMLDRLDGHKHATTVPSGHVQEEVWVAQKKQARAAGFPSPCLDVIFKIRQPFLQAVTEMFSSQAAFEDGKVLLVGDALCLSRPHVGSGVSQAAFDALSLEDLAAGRISLQQWETRVVRYAHLHSTQATWWGKWYQQHWTRAMPYGLYYWACYGIERLRSWWEGH</sequence>
<organism evidence="7 8">
    <name type="scientific">Pestalotiopsis fici (strain W106-1 / CGMCC3.15140)</name>
    <dbReference type="NCBI Taxonomy" id="1229662"/>
    <lineage>
        <taxon>Eukaryota</taxon>
        <taxon>Fungi</taxon>
        <taxon>Dikarya</taxon>
        <taxon>Ascomycota</taxon>
        <taxon>Pezizomycotina</taxon>
        <taxon>Sordariomycetes</taxon>
        <taxon>Xylariomycetidae</taxon>
        <taxon>Amphisphaeriales</taxon>
        <taxon>Sporocadaceae</taxon>
        <taxon>Pestalotiopsis</taxon>
    </lineage>
</organism>
<dbReference type="Proteomes" id="UP000030651">
    <property type="component" value="Unassembled WGS sequence"/>
</dbReference>
<keyword evidence="8" id="KW-1185">Reference proteome</keyword>
<reference evidence="8" key="1">
    <citation type="journal article" date="2015" name="BMC Genomics">
        <title>Genomic and transcriptomic analysis of the endophytic fungus Pestalotiopsis fici reveals its lifestyle and high potential for synthesis of natural products.</title>
        <authorList>
            <person name="Wang X."/>
            <person name="Zhang X."/>
            <person name="Liu L."/>
            <person name="Xiang M."/>
            <person name="Wang W."/>
            <person name="Sun X."/>
            <person name="Che Y."/>
            <person name="Guo L."/>
            <person name="Liu G."/>
            <person name="Guo L."/>
            <person name="Wang C."/>
            <person name="Yin W.B."/>
            <person name="Stadler M."/>
            <person name="Zhang X."/>
            <person name="Liu X."/>
        </authorList>
    </citation>
    <scope>NUCLEOTIDE SEQUENCE [LARGE SCALE GENOMIC DNA]</scope>
    <source>
        <strain evidence="8">W106-1 / CGMCC3.15140</strain>
    </source>
</reference>
<dbReference type="SUPFAM" id="SSF54373">
    <property type="entry name" value="FAD-linked reductases, C-terminal domain"/>
    <property type="match status" value="1"/>
</dbReference>
<accession>W3WLX7</accession>
<dbReference type="eggNOG" id="KOG2614">
    <property type="taxonomic scope" value="Eukaryota"/>
</dbReference>
<dbReference type="GO" id="GO:0016491">
    <property type="term" value="F:oxidoreductase activity"/>
    <property type="evidence" value="ECO:0007669"/>
    <property type="project" value="UniProtKB-KW"/>
</dbReference>
<dbReference type="GeneID" id="19278427"/>
<evidence type="ECO:0000256" key="3">
    <source>
        <dbReference type="ARBA" id="ARBA00022827"/>
    </source>
</evidence>
<feature type="domain" description="FAD-binding" evidence="5">
    <location>
        <begin position="14"/>
        <end position="66"/>
    </location>
</feature>
<dbReference type="GO" id="GO:0071949">
    <property type="term" value="F:FAD binding"/>
    <property type="evidence" value="ECO:0007669"/>
    <property type="project" value="InterPro"/>
</dbReference>
<dbReference type="HOGENOM" id="CLU_009665_0_0_1"/>
<keyword evidence="2" id="KW-0285">Flavoprotein</keyword>